<dbReference type="Gene3D" id="3.10.20.310">
    <property type="entry name" value="membrane protein fhac"/>
    <property type="match status" value="1"/>
</dbReference>
<dbReference type="InterPro" id="IPR000184">
    <property type="entry name" value="Bac_surfAg_D15"/>
</dbReference>
<dbReference type="PANTHER" id="PTHR12815">
    <property type="entry name" value="SORTING AND ASSEMBLY MACHINERY SAMM50 PROTEIN FAMILY MEMBER"/>
    <property type="match status" value="1"/>
</dbReference>
<evidence type="ECO:0000256" key="2">
    <source>
        <dbReference type="ARBA" id="ARBA00022692"/>
    </source>
</evidence>
<reference evidence="7 8" key="1">
    <citation type="submission" date="2019-03" db="EMBL/GenBank/DDBJ databases">
        <title>Genomic Encyclopedia of Archaeal and Bacterial Type Strains, Phase II (KMG-II): from individual species to whole genera.</title>
        <authorList>
            <person name="Goeker M."/>
        </authorList>
    </citation>
    <scope>NUCLEOTIDE SEQUENCE [LARGE SCALE GENOMIC DNA]</scope>
    <source>
        <strain evidence="7 8">DSM 25687</strain>
    </source>
</reference>
<dbReference type="Gene3D" id="2.40.160.50">
    <property type="entry name" value="membrane protein fhac: a member of the omp85/tpsb transporter family"/>
    <property type="match status" value="1"/>
</dbReference>
<keyword evidence="3" id="KW-0732">Signal</keyword>
<evidence type="ECO:0000259" key="6">
    <source>
        <dbReference type="Pfam" id="PF01103"/>
    </source>
</evidence>
<proteinExistence type="predicted"/>
<keyword evidence="4" id="KW-0472">Membrane</keyword>
<dbReference type="RefSeq" id="WP_162846439.1">
    <property type="nucleotide sequence ID" value="NZ_SNXR01000014.1"/>
</dbReference>
<evidence type="ECO:0000256" key="1">
    <source>
        <dbReference type="ARBA" id="ARBA00004370"/>
    </source>
</evidence>
<sequence>MSQSLKPNSTKILLFILFGLLLFSCNTTKRVPNGKKLLLDNKIVVDGSKEKSEEVINQLYQKQNTAILGYRLRLNIYNLAKQKTDSIYKAKFINNPKKYARKSKWLSRKQVKRLGQSFWYSGIHNFLRKTGEPPVILDTVSTKKSIKRLKSYYFNNGYFDVNATFKIDSVAAKKAKINYSITKGKPSILDSIKSKITSRPLDSIYQLRKNNSFIKPGDQFNTKSFDEERKRITNDFRDNGAFYFQQNYVNFNLDTLQRKQSPKVTLNIGDQTIRTEDSLKKVPFKLYKINKVNVYTDHSNNSNKITINDSVTYKDFTIYSENKLKYRPKALTNGIFVNKGNYFSDTKNVLTSRYLSNLKVFNYPLIQYEEDKNDPEGLIANIFLTPKQKYTFGFSTDFTHSNIQEFGISGNTFLTIRNVFNGAETFDIGFRGNIGSSKDLANANDSFFNISEVGVDARLNFPRLLLPFNTDRIIPKTMIPYTTFSVGYAKQRNVGLDKQNFTSSLSYNWTPKRNTTLKLDLINIQFVKNLNPSNYFNIYKSSYRALNDIAENYPVNPEYLVDTDGDLIGDGDLIIEDGVFGFYRDVFGENPIIPITENDAKSLRSIIERQARLTENNLIFASNIAFSKTSKKDLLDNDFYIFKARFESAGNLLSLLARASKQLQNQGGANTIFDVEFSQYLKTEVEFIKHWTLFKKTVFAMRSFAGIAIPYGNSEDIPFSRSYFGGGSNDNRAWQSYSLGPGASGSILDFNEANMKLAYSAELRFNLFGQLNSAVFADVGNIWNVLDNTTTETAIFRGLKSLENTAIGTGFGFRYDFNFFVVRTDFGFKTYNPARPENEKWFKEMRFDKSVLNIGINYPF</sequence>
<name>A0A4R6QBG9_9FLAO</name>
<dbReference type="EMBL" id="SNXR01000014">
    <property type="protein sequence ID" value="TDP58639.1"/>
    <property type="molecule type" value="Genomic_DNA"/>
</dbReference>
<dbReference type="PANTHER" id="PTHR12815:SF47">
    <property type="entry name" value="TRANSLOCATION AND ASSEMBLY MODULE SUBUNIT TAMA"/>
    <property type="match status" value="1"/>
</dbReference>
<dbReference type="Pfam" id="PF01103">
    <property type="entry name" value="Omp85"/>
    <property type="match status" value="1"/>
</dbReference>
<evidence type="ECO:0000256" key="5">
    <source>
        <dbReference type="ARBA" id="ARBA00023237"/>
    </source>
</evidence>
<dbReference type="GO" id="GO:0019867">
    <property type="term" value="C:outer membrane"/>
    <property type="evidence" value="ECO:0007669"/>
    <property type="project" value="InterPro"/>
</dbReference>
<organism evidence="7 8">
    <name type="scientific">Flavobacterium dankookense</name>
    <dbReference type="NCBI Taxonomy" id="706186"/>
    <lineage>
        <taxon>Bacteria</taxon>
        <taxon>Pseudomonadati</taxon>
        <taxon>Bacteroidota</taxon>
        <taxon>Flavobacteriia</taxon>
        <taxon>Flavobacteriales</taxon>
        <taxon>Flavobacteriaceae</taxon>
        <taxon>Flavobacterium</taxon>
    </lineage>
</organism>
<evidence type="ECO:0000256" key="4">
    <source>
        <dbReference type="ARBA" id="ARBA00023136"/>
    </source>
</evidence>
<evidence type="ECO:0000313" key="7">
    <source>
        <dbReference type="EMBL" id="TDP58639.1"/>
    </source>
</evidence>
<evidence type="ECO:0000313" key="8">
    <source>
        <dbReference type="Proteomes" id="UP000295260"/>
    </source>
</evidence>
<keyword evidence="5" id="KW-0998">Cell outer membrane</keyword>
<gene>
    <name evidence="7" type="ORF">BC748_1864</name>
</gene>
<dbReference type="Proteomes" id="UP000295260">
    <property type="component" value="Unassembled WGS sequence"/>
</dbReference>
<dbReference type="PROSITE" id="PS51257">
    <property type="entry name" value="PROKAR_LIPOPROTEIN"/>
    <property type="match status" value="1"/>
</dbReference>
<dbReference type="InterPro" id="IPR039910">
    <property type="entry name" value="D15-like"/>
</dbReference>
<comment type="subcellular location">
    <subcellularLocation>
        <location evidence="1">Membrane</location>
    </subcellularLocation>
</comment>
<evidence type="ECO:0000256" key="3">
    <source>
        <dbReference type="ARBA" id="ARBA00022729"/>
    </source>
</evidence>
<protein>
    <submittedName>
        <fullName evidence="7">Surface antigen-like protein</fullName>
    </submittedName>
</protein>
<feature type="domain" description="Bacterial surface antigen (D15)" evidence="6">
    <location>
        <begin position="488"/>
        <end position="839"/>
    </location>
</feature>
<accession>A0A4R6QBG9</accession>
<keyword evidence="8" id="KW-1185">Reference proteome</keyword>
<dbReference type="AlphaFoldDB" id="A0A4R6QBG9"/>
<comment type="caution">
    <text evidence="7">The sequence shown here is derived from an EMBL/GenBank/DDBJ whole genome shotgun (WGS) entry which is preliminary data.</text>
</comment>
<keyword evidence="2" id="KW-0812">Transmembrane</keyword>